<name>A0A2T1DNP8_9CYAN</name>
<reference evidence="3 4" key="2">
    <citation type="submission" date="2018-03" db="EMBL/GenBank/DDBJ databases">
        <title>The ancient ancestry and fast evolution of plastids.</title>
        <authorList>
            <person name="Moore K.R."/>
            <person name="Magnabosco C."/>
            <person name="Momper L."/>
            <person name="Gold D.A."/>
            <person name="Bosak T."/>
            <person name="Fournier G.P."/>
        </authorList>
    </citation>
    <scope>NUCLEOTIDE SEQUENCE [LARGE SCALE GENOMIC DNA]</scope>
    <source>
        <strain evidence="3 4">ULC007</strain>
    </source>
</reference>
<dbReference type="Proteomes" id="UP000238634">
    <property type="component" value="Unassembled WGS sequence"/>
</dbReference>
<dbReference type="Pfam" id="PF20363">
    <property type="entry name" value="DUF6658"/>
    <property type="match status" value="1"/>
</dbReference>
<protein>
    <recommendedName>
        <fullName evidence="5">Late embryogenesis abundant protein</fullName>
    </recommendedName>
</protein>
<dbReference type="PROSITE" id="PS51257">
    <property type="entry name" value="PROKAR_LIPOPROTEIN"/>
    <property type="match status" value="1"/>
</dbReference>
<comment type="caution">
    <text evidence="3">The sequence shown here is derived from an EMBL/GenBank/DDBJ whole genome shotgun (WGS) entry which is preliminary data.</text>
</comment>
<feature type="chain" id="PRO_5015436015" description="Late embryogenesis abundant protein" evidence="2">
    <location>
        <begin position="34"/>
        <end position="203"/>
    </location>
</feature>
<gene>
    <name evidence="3" type="ORF">C7B65_01385</name>
</gene>
<evidence type="ECO:0000313" key="4">
    <source>
        <dbReference type="Proteomes" id="UP000238634"/>
    </source>
</evidence>
<dbReference type="EMBL" id="PVWG01000001">
    <property type="protein sequence ID" value="PSB22089.1"/>
    <property type="molecule type" value="Genomic_DNA"/>
</dbReference>
<keyword evidence="4" id="KW-1185">Reference proteome</keyword>
<dbReference type="RefSeq" id="WP_073069111.1">
    <property type="nucleotide sequence ID" value="NZ_MPPI01000001.1"/>
</dbReference>
<sequence>MNKLVSVIKSIRLGQVLTAFLAGILLFVSTACAGNAQARVPQSEVSRGAGSNPVGQNQPYEGGMNNFSDTAPGQAAKGTAGKTKALVDRAERDINTKGIDSVDQYVDNYRSGAPLGERTKKLTDNVKGAAKNTADDAKAIGDRASNASENTLKGAKNAAGNIKDNTEYAAKDAARSAKGVAKEAAQATEDAVKSTNRRVQHAD</sequence>
<dbReference type="OrthoDB" id="461913at2"/>
<feature type="region of interest" description="Disordered" evidence="1">
    <location>
        <begin position="180"/>
        <end position="203"/>
    </location>
</feature>
<feature type="compositionally biased region" description="Polar residues" evidence="1">
    <location>
        <begin position="53"/>
        <end position="69"/>
    </location>
</feature>
<reference evidence="3 4" key="1">
    <citation type="submission" date="2018-02" db="EMBL/GenBank/DDBJ databases">
        <authorList>
            <person name="Cohen D.B."/>
            <person name="Kent A.D."/>
        </authorList>
    </citation>
    <scope>NUCLEOTIDE SEQUENCE [LARGE SCALE GENOMIC DNA]</scope>
    <source>
        <strain evidence="3 4">ULC007</strain>
    </source>
</reference>
<evidence type="ECO:0000256" key="1">
    <source>
        <dbReference type="SAM" id="MobiDB-lite"/>
    </source>
</evidence>
<proteinExistence type="predicted"/>
<keyword evidence="2" id="KW-0732">Signal</keyword>
<evidence type="ECO:0000313" key="3">
    <source>
        <dbReference type="EMBL" id="PSB22089.1"/>
    </source>
</evidence>
<dbReference type="InterPro" id="IPR046599">
    <property type="entry name" value="DUF6658"/>
</dbReference>
<dbReference type="AlphaFoldDB" id="A0A2T1DNP8"/>
<accession>A0A2T1DNP8</accession>
<feature type="region of interest" description="Disordered" evidence="1">
    <location>
        <begin position="41"/>
        <end position="84"/>
    </location>
</feature>
<feature type="signal peptide" evidence="2">
    <location>
        <begin position="1"/>
        <end position="33"/>
    </location>
</feature>
<evidence type="ECO:0008006" key="5">
    <source>
        <dbReference type="Google" id="ProtNLM"/>
    </source>
</evidence>
<feature type="compositionally biased region" description="Low complexity" evidence="1">
    <location>
        <begin position="70"/>
        <end position="84"/>
    </location>
</feature>
<evidence type="ECO:0000256" key="2">
    <source>
        <dbReference type="SAM" id="SignalP"/>
    </source>
</evidence>
<organism evidence="3 4">
    <name type="scientific">Phormidesmis priestleyi ULC007</name>
    <dbReference type="NCBI Taxonomy" id="1920490"/>
    <lineage>
        <taxon>Bacteria</taxon>
        <taxon>Bacillati</taxon>
        <taxon>Cyanobacteriota</taxon>
        <taxon>Cyanophyceae</taxon>
        <taxon>Leptolyngbyales</taxon>
        <taxon>Leptolyngbyaceae</taxon>
        <taxon>Phormidesmis</taxon>
    </lineage>
</organism>